<dbReference type="PANTHER" id="PTHR10859">
    <property type="entry name" value="GLYCOSYL TRANSFERASE"/>
    <property type="match status" value="1"/>
</dbReference>
<feature type="domain" description="Glycosyltransferase 2-like" evidence="1">
    <location>
        <begin position="7"/>
        <end position="178"/>
    </location>
</feature>
<dbReference type="PANTHER" id="PTHR10859:SF91">
    <property type="entry name" value="DOLICHYL-PHOSPHATE BETA-GLUCOSYLTRANSFERASE"/>
    <property type="match status" value="1"/>
</dbReference>
<accession>A0ABS5PNQ1</accession>
<keyword evidence="2" id="KW-0808">Transferase</keyword>
<sequence>MVKTIHILFPVLNEEKRLERGVLTTQTYMESLLLTYPLWDFLLTIVDNGSTDQTQSIGETLAASHKKIQYLRIDTKGVGAAFRAGLAINTADVIGYMDVDLSTDITHLEDVLRAFDQSPTLMLLNGSRLSKASKMDGRKWYRALSSRGLVYLLKLFLSLKASDAICGFKFFKAEAAKRLAESSSDENGWFYLIEMLLRAERMQMHIDELPVRWEDDHQTTVHFFKQTANYLKHIFRLYIEFHFRSKF</sequence>
<reference evidence="2 3" key="1">
    <citation type="submission" date="2021-05" db="EMBL/GenBank/DDBJ databases">
        <title>Fusibacter ferrireducens sp. nov., an anaerobic, sulfur- and Fe-reducing bacterium isolated from the mangrove sediment.</title>
        <authorList>
            <person name="Qiu D."/>
        </authorList>
    </citation>
    <scope>NUCLEOTIDE SEQUENCE [LARGE SCALE GENOMIC DNA]</scope>
    <source>
        <strain evidence="2 3">DSM 12116</strain>
    </source>
</reference>
<protein>
    <submittedName>
        <fullName evidence="2">Glycosyltransferase</fullName>
        <ecNumber evidence="2">2.4.-.-</ecNumber>
    </submittedName>
</protein>
<dbReference type="Proteomes" id="UP000746471">
    <property type="component" value="Unassembled WGS sequence"/>
</dbReference>
<dbReference type="InterPro" id="IPR029044">
    <property type="entry name" value="Nucleotide-diphossugar_trans"/>
</dbReference>
<evidence type="ECO:0000313" key="3">
    <source>
        <dbReference type="Proteomes" id="UP000746471"/>
    </source>
</evidence>
<dbReference type="InterPro" id="IPR001173">
    <property type="entry name" value="Glyco_trans_2-like"/>
</dbReference>
<dbReference type="EMBL" id="JAHBCL010000013">
    <property type="protein sequence ID" value="MBS7526798.1"/>
    <property type="molecule type" value="Genomic_DNA"/>
</dbReference>
<evidence type="ECO:0000313" key="2">
    <source>
        <dbReference type="EMBL" id="MBS7526798.1"/>
    </source>
</evidence>
<dbReference type="SUPFAM" id="SSF53448">
    <property type="entry name" value="Nucleotide-diphospho-sugar transferases"/>
    <property type="match status" value="1"/>
</dbReference>
<dbReference type="GO" id="GO:0016757">
    <property type="term" value="F:glycosyltransferase activity"/>
    <property type="evidence" value="ECO:0007669"/>
    <property type="project" value="UniProtKB-KW"/>
</dbReference>
<keyword evidence="2" id="KW-0328">Glycosyltransferase</keyword>
<gene>
    <name evidence="2" type="ORF">KHM83_08920</name>
</gene>
<dbReference type="Gene3D" id="3.90.550.10">
    <property type="entry name" value="Spore Coat Polysaccharide Biosynthesis Protein SpsA, Chain A"/>
    <property type="match status" value="1"/>
</dbReference>
<evidence type="ECO:0000259" key="1">
    <source>
        <dbReference type="Pfam" id="PF00535"/>
    </source>
</evidence>
<dbReference type="Pfam" id="PF00535">
    <property type="entry name" value="Glycos_transf_2"/>
    <property type="match status" value="1"/>
</dbReference>
<organism evidence="2 3">
    <name type="scientific">Fusibacter paucivorans</name>
    <dbReference type="NCBI Taxonomy" id="76009"/>
    <lineage>
        <taxon>Bacteria</taxon>
        <taxon>Bacillati</taxon>
        <taxon>Bacillota</taxon>
        <taxon>Clostridia</taxon>
        <taxon>Eubacteriales</taxon>
        <taxon>Eubacteriales Family XII. Incertae Sedis</taxon>
        <taxon>Fusibacter</taxon>
    </lineage>
</organism>
<keyword evidence="3" id="KW-1185">Reference proteome</keyword>
<dbReference type="EC" id="2.4.-.-" evidence="2"/>
<proteinExistence type="predicted"/>
<name>A0ABS5PNQ1_9FIRM</name>
<comment type="caution">
    <text evidence="2">The sequence shown here is derived from an EMBL/GenBank/DDBJ whole genome shotgun (WGS) entry which is preliminary data.</text>
</comment>